<evidence type="ECO:0000259" key="2">
    <source>
        <dbReference type="Pfam" id="PF05065"/>
    </source>
</evidence>
<gene>
    <name evidence="3" type="ORF">F5X71_29705</name>
</gene>
<organism evidence="3 4">
    <name type="scientific">Nocardia brasiliensis</name>
    <dbReference type="NCBI Taxonomy" id="37326"/>
    <lineage>
        <taxon>Bacteria</taxon>
        <taxon>Bacillati</taxon>
        <taxon>Actinomycetota</taxon>
        <taxon>Actinomycetes</taxon>
        <taxon>Mycobacteriales</taxon>
        <taxon>Nocardiaceae</taxon>
        <taxon>Nocardia</taxon>
    </lineage>
</organism>
<evidence type="ECO:0000256" key="1">
    <source>
        <dbReference type="ARBA" id="ARBA00004328"/>
    </source>
</evidence>
<feature type="domain" description="Phage capsid-like C-terminal" evidence="2">
    <location>
        <begin position="25"/>
        <end position="327"/>
    </location>
</feature>
<proteinExistence type="predicted"/>
<sequence>MAQINELAPNTATNHQGRLAYVPDNLLPKTITGPIFQKAQESSLALRLGTPIPVTFGETVIPVTTKRPEVGQVGTGTTNAQREGGVKPLSGTAWSSKSFQPIKIATIVTFSEEFAKTNPQGFYDQIRTDLAFAIGRGIDLAVFWGKQPLTGGALLGIDASNVIGNTTNAVNFPDTTTTSVFDDLLAGYDLVSANPDFEFNGWAVDPRFKSTLIREAAARDITGKTLNVSDVNLAAGVGDILGYSAHYGRAVSGQLGAAPDTGIRVIGGDFSQLRIGFADSIRYKFTDTATLSDGTNTVSLWQTNQAALLVEVTFGWVLGDQKAFVKFNNVKTP</sequence>
<reference evidence="3 4" key="1">
    <citation type="journal article" date="2019" name="ACS Chem. Biol.">
        <title>Identification and Mobilization of a Cryptic Antibiotic Biosynthesis Gene Locus from a Human-Pathogenic Nocardia Isolate.</title>
        <authorList>
            <person name="Herisse M."/>
            <person name="Ishida K."/>
            <person name="Porter J.L."/>
            <person name="Howden B."/>
            <person name="Hertweck C."/>
            <person name="Stinear T.P."/>
            <person name="Pidot S.J."/>
        </authorList>
    </citation>
    <scope>NUCLEOTIDE SEQUENCE [LARGE SCALE GENOMIC DNA]</scope>
    <source>
        <strain evidence="3 4">AUSMDU00024985</strain>
    </source>
</reference>
<protein>
    <submittedName>
        <fullName evidence="3">Phage major capsid protein</fullName>
    </submittedName>
</protein>
<dbReference type="InterPro" id="IPR054612">
    <property type="entry name" value="Phage_capsid-like_C"/>
</dbReference>
<dbReference type="Gene3D" id="3.30.2400.10">
    <property type="entry name" value="Major capsid protein gp5"/>
    <property type="match status" value="1"/>
</dbReference>
<dbReference type="NCBIfam" id="TIGR01554">
    <property type="entry name" value="major_cap_HK97"/>
    <property type="match status" value="1"/>
</dbReference>
<name>A0A6G9XYE6_NOCBR</name>
<dbReference type="RefSeq" id="WP_167464980.1">
    <property type="nucleotide sequence ID" value="NZ_CP046171.1"/>
</dbReference>
<dbReference type="Pfam" id="PF05065">
    <property type="entry name" value="Phage_capsid"/>
    <property type="match status" value="1"/>
</dbReference>
<evidence type="ECO:0000313" key="4">
    <source>
        <dbReference type="Proteomes" id="UP000501705"/>
    </source>
</evidence>
<dbReference type="AlphaFoldDB" id="A0A6G9XYE6"/>
<dbReference type="EMBL" id="CP046171">
    <property type="protein sequence ID" value="QIS05926.1"/>
    <property type="molecule type" value="Genomic_DNA"/>
</dbReference>
<dbReference type="InterPro" id="IPR024455">
    <property type="entry name" value="Phage_capsid"/>
</dbReference>
<dbReference type="SUPFAM" id="SSF56563">
    <property type="entry name" value="Major capsid protein gp5"/>
    <property type="match status" value="1"/>
</dbReference>
<comment type="subcellular location">
    <subcellularLocation>
        <location evidence="1">Virion</location>
    </subcellularLocation>
</comment>
<accession>A0A6G9XYE6</accession>
<evidence type="ECO:0000313" key="3">
    <source>
        <dbReference type="EMBL" id="QIS05926.1"/>
    </source>
</evidence>
<dbReference type="Proteomes" id="UP000501705">
    <property type="component" value="Chromosome"/>
</dbReference>